<dbReference type="EMBL" id="JBFXLR010000015">
    <property type="protein sequence ID" value="KAL2852744.1"/>
    <property type="molecule type" value="Genomic_DNA"/>
</dbReference>
<dbReference type="GeneID" id="98154950"/>
<comment type="caution">
    <text evidence="2">The sequence shown here is derived from an EMBL/GenBank/DDBJ whole genome shotgun (WGS) entry which is preliminary data.</text>
</comment>
<evidence type="ECO:0008006" key="4">
    <source>
        <dbReference type="Google" id="ProtNLM"/>
    </source>
</evidence>
<evidence type="ECO:0000256" key="1">
    <source>
        <dbReference type="SAM" id="SignalP"/>
    </source>
</evidence>
<dbReference type="RefSeq" id="XP_070900566.1">
    <property type="nucleotide sequence ID" value="XM_071039786.1"/>
</dbReference>
<proteinExistence type="predicted"/>
<dbReference type="Proteomes" id="UP001610444">
    <property type="component" value="Unassembled WGS sequence"/>
</dbReference>
<feature type="signal peptide" evidence="1">
    <location>
        <begin position="1"/>
        <end position="15"/>
    </location>
</feature>
<feature type="chain" id="PRO_5045555345" description="Secreted protein" evidence="1">
    <location>
        <begin position="16"/>
        <end position="98"/>
    </location>
</feature>
<evidence type="ECO:0000313" key="3">
    <source>
        <dbReference type="Proteomes" id="UP001610444"/>
    </source>
</evidence>
<accession>A0ABR4KKE1</accession>
<sequence length="98" mass="10854">MWGCIEFAYRSFALAQLLTATCSPNSYLLPPYQSCPPITGASKRKLLVATAGPYPVPRRFFFWLHRASGALITGWGKSACNPRITFPSKITPTNSWCP</sequence>
<gene>
    <name evidence="2" type="ORF">BJX68DRAFT_234697</name>
</gene>
<keyword evidence="1" id="KW-0732">Signal</keyword>
<name>A0ABR4KKE1_9EURO</name>
<reference evidence="2 3" key="1">
    <citation type="submission" date="2024-07" db="EMBL/GenBank/DDBJ databases">
        <title>Section-level genome sequencing and comparative genomics of Aspergillus sections Usti and Cavernicolus.</title>
        <authorList>
            <consortium name="Lawrence Berkeley National Laboratory"/>
            <person name="Nybo J.L."/>
            <person name="Vesth T.C."/>
            <person name="Theobald S."/>
            <person name="Frisvad J.C."/>
            <person name="Larsen T.O."/>
            <person name="Kjaerboelling I."/>
            <person name="Rothschild-Mancinelli K."/>
            <person name="Lyhne E.K."/>
            <person name="Kogle M.E."/>
            <person name="Barry K."/>
            <person name="Clum A."/>
            <person name="Na H."/>
            <person name="Ledsgaard L."/>
            <person name="Lin J."/>
            <person name="Lipzen A."/>
            <person name="Kuo A."/>
            <person name="Riley R."/>
            <person name="Mondo S."/>
            <person name="LaButti K."/>
            <person name="Haridas S."/>
            <person name="Pangalinan J."/>
            <person name="Salamov A.A."/>
            <person name="Simmons B.A."/>
            <person name="Magnuson J.K."/>
            <person name="Chen J."/>
            <person name="Drula E."/>
            <person name="Henrissat B."/>
            <person name="Wiebenga A."/>
            <person name="Lubbers R.J."/>
            <person name="Gomes A.C."/>
            <person name="Macurrencykelacurrency M.R."/>
            <person name="Stajich J."/>
            <person name="Grigoriev I.V."/>
            <person name="Mortensen U.H."/>
            <person name="De vries R.P."/>
            <person name="Baker S.E."/>
            <person name="Andersen M.R."/>
        </authorList>
    </citation>
    <scope>NUCLEOTIDE SEQUENCE [LARGE SCALE GENOMIC DNA]</scope>
    <source>
        <strain evidence="2 3">CBS 756.74</strain>
    </source>
</reference>
<organism evidence="2 3">
    <name type="scientific">Aspergillus pseudodeflectus</name>
    <dbReference type="NCBI Taxonomy" id="176178"/>
    <lineage>
        <taxon>Eukaryota</taxon>
        <taxon>Fungi</taxon>
        <taxon>Dikarya</taxon>
        <taxon>Ascomycota</taxon>
        <taxon>Pezizomycotina</taxon>
        <taxon>Eurotiomycetes</taxon>
        <taxon>Eurotiomycetidae</taxon>
        <taxon>Eurotiales</taxon>
        <taxon>Aspergillaceae</taxon>
        <taxon>Aspergillus</taxon>
        <taxon>Aspergillus subgen. Nidulantes</taxon>
    </lineage>
</organism>
<protein>
    <recommendedName>
        <fullName evidence="4">Secreted protein</fullName>
    </recommendedName>
</protein>
<keyword evidence="3" id="KW-1185">Reference proteome</keyword>
<evidence type="ECO:0000313" key="2">
    <source>
        <dbReference type="EMBL" id="KAL2852744.1"/>
    </source>
</evidence>